<name>M6GQE4_LEPIR</name>
<evidence type="ECO:0000313" key="2">
    <source>
        <dbReference type="Proteomes" id="UP000012128"/>
    </source>
</evidence>
<dbReference type="InterPro" id="IPR011458">
    <property type="entry name" value="DUF1564"/>
</dbReference>
<protein>
    <submittedName>
        <fullName evidence="1">PF07600 family protein</fullName>
    </submittedName>
</protein>
<reference evidence="1 2" key="1">
    <citation type="submission" date="2013-01" db="EMBL/GenBank/DDBJ databases">
        <authorList>
            <person name="Harkins D.M."/>
            <person name="Durkin A.S."/>
            <person name="Brinkac L.M."/>
            <person name="Haft D.H."/>
            <person name="Selengut J.D."/>
            <person name="Sanka R."/>
            <person name="DePew J."/>
            <person name="Purushe J."/>
            <person name="Hospenthal D.R."/>
            <person name="Murray C.K."/>
            <person name="Pimentel G."/>
            <person name="Wasfy M."/>
            <person name="Parker T."/>
            <person name="Miller R.S."/>
            <person name="Vinetz J.M."/>
            <person name="Sutton G.G."/>
            <person name="Nierman W.C."/>
            <person name="Fouts D.E."/>
        </authorList>
    </citation>
    <scope>NUCLEOTIDE SEQUENCE [LARGE SCALE GENOMIC DNA]</scope>
    <source>
        <strain evidence="1 2">2006001854</strain>
    </source>
</reference>
<dbReference type="Proteomes" id="UP000012128">
    <property type="component" value="Unassembled WGS sequence"/>
</dbReference>
<accession>M6GQE4</accession>
<evidence type="ECO:0000313" key="1">
    <source>
        <dbReference type="EMBL" id="EMM81146.1"/>
    </source>
</evidence>
<sequence>MSEKLGKNAVNDINRIPVIPNNNDSMWSGVILVFFRSYVPPIWTGDQYPICQCFVNIFQILLTSSSRSVCFFCPFFGSDLILARTVSVMKNSSLKSGFALCSIRKSGNLCSFLIPEDLVRTYSLHPKRLRKILHFLLSNWDETLIRKRFLGKRLVYARYQEKNLNLQKMNFRPFEEDWCKLGILAWGLGISRCLLFSFLLEWTEKEGISSKTKSNGVPTYLVITRKLLFPRKRLQRQIQLVRAHPS</sequence>
<comment type="caution">
    <text evidence="1">The sequence shown here is derived from an EMBL/GenBank/DDBJ whole genome shotgun (WGS) entry which is preliminary data.</text>
</comment>
<dbReference type="AlphaFoldDB" id="M6GQE4"/>
<dbReference type="EMBL" id="AFLW02000153">
    <property type="protein sequence ID" value="EMM81146.1"/>
    <property type="molecule type" value="Genomic_DNA"/>
</dbReference>
<gene>
    <name evidence="1" type="ORF">LEP1GSC037_1052</name>
</gene>
<dbReference type="Pfam" id="PF07600">
    <property type="entry name" value="DUF1564"/>
    <property type="match status" value="1"/>
</dbReference>
<proteinExistence type="predicted"/>
<organism evidence="1 2">
    <name type="scientific">Leptospira interrogans str. 2006001854</name>
    <dbReference type="NCBI Taxonomy" id="1001590"/>
    <lineage>
        <taxon>Bacteria</taxon>
        <taxon>Pseudomonadati</taxon>
        <taxon>Spirochaetota</taxon>
        <taxon>Spirochaetia</taxon>
        <taxon>Leptospirales</taxon>
        <taxon>Leptospiraceae</taxon>
        <taxon>Leptospira</taxon>
    </lineage>
</organism>